<feature type="domain" description="Zn(2)-C6 fungal-type" evidence="6">
    <location>
        <begin position="12"/>
        <end position="42"/>
    </location>
</feature>
<evidence type="ECO:0000313" key="8">
    <source>
        <dbReference type="Proteomes" id="UP000248817"/>
    </source>
</evidence>
<keyword evidence="8" id="KW-1185">Reference proteome</keyword>
<keyword evidence="2" id="KW-0238">DNA-binding</keyword>
<dbReference type="InterPro" id="IPR036864">
    <property type="entry name" value="Zn2-C6_fun-type_DNA-bd_sf"/>
</dbReference>
<dbReference type="Gene3D" id="4.10.240.10">
    <property type="entry name" value="Zn(2)-C6 fungal-type DNA-binding domain"/>
    <property type="match status" value="1"/>
</dbReference>
<reference evidence="7 8" key="1">
    <citation type="submission" date="2018-02" db="EMBL/GenBank/DDBJ databases">
        <title>The genomes of Aspergillus section Nigri reveals drivers in fungal speciation.</title>
        <authorList>
            <consortium name="DOE Joint Genome Institute"/>
            <person name="Vesth T.C."/>
            <person name="Nybo J."/>
            <person name="Theobald S."/>
            <person name="Brandl J."/>
            <person name="Frisvad J.C."/>
            <person name="Nielsen K.F."/>
            <person name="Lyhne E.K."/>
            <person name="Kogle M.E."/>
            <person name="Kuo A."/>
            <person name="Riley R."/>
            <person name="Clum A."/>
            <person name="Nolan M."/>
            <person name="Lipzen A."/>
            <person name="Salamov A."/>
            <person name="Henrissat B."/>
            <person name="Wiebenga A."/>
            <person name="De vries R.P."/>
            <person name="Grigoriev I.V."/>
            <person name="Mortensen U.H."/>
            <person name="Andersen M.R."/>
            <person name="Baker S.E."/>
        </authorList>
    </citation>
    <scope>NUCLEOTIDE SEQUENCE [LARGE SCALE GENOMIC DNA]</scope>
    <source>
        <strain evidence="7 8">CBS 114.80</strain>
    </source>
</reference>
<gene>
    <name evidence="7" type="ORF">BP00DRAFT_350669</name>
</gene>
<keyword evidence="4" id="KW-0539">Nucleus</keyword>
<dbReference type="InterPro" id="IPR053157">
    <property type="entry name" value="Sterol_Uptake_Regulator"/>
</dbReference>
<evidence type="ECO:0000256" key="3">
    <source>
        <dbReference type="ARBA" id="ARBA00023163"/>
    </source>
</evidence>
<dbReference type="CDD" id="cd00067">
    <property type="entry name" value="GAL4"/>
    <property type="match status" value="1"/>
</dbReference>
<sequence length="404" mass="44551">MARRKHKKSRLGCLECKRRRIKCDERRPICLQCTVSERTCKFAEPQTLSFRPTISRKKTPSISVSPAEEASPTSFTSVESPDEPPVNMLHAELLCHLFTETLPSVCDNSSHQMIWSSPEILQCCSKVPYLANELLALAATHISIIRPAQREQYRDHATQLQIHALRTFYSAADPDITPRFLFSSILSLHTLCATLLFRDTNFDAFLNSFVHYLRLHRGVRTVLGGSWRALRETTALGPVLGAAESQLQSEGSLGPACSRLLTLVQQAKLGPSVTATYQDAIEGLQLAMTSAASPGAWEDCTPAVLAWPASVSLEYINLLARRSPDALAVLAHYGIVLHAHRHRWFLGDGGRYLIESIRESLGPEWTEWMVFPGQALESIVTLDPLDGAVTGQDEGYTGLGACAG</sequence>
<dbReference type="Proteomes" id="UP000248817">
    <property type="component" value="Unassembled WGS sequence"/>
</dbReference>
<dbReference type="SUPFAM" id="SSF57701">
    <property type="entry name" value="Zn2/Cys6 DNA-binding domain"/>
    <property type="match status" value="1"/>
</dbReference>
<dbReference type="PANTHER" id="PTHR47784:SF4">
    <property type="entry name" value="ZN(II)2CYS6 TRANSCRIPTION FACTOR (EUROFUNG)"/>
    <property type="match status" value="1"/>
</dbReference>
<protein>
    <recommendedName>
        <fullName evidence="6">Zn(2)-C6 fungal-type domain-containing protein</fullName>
    </recommendedName>
</protein>
<proteinExistence type="predicted"/>
<dbReference type="PROSITE" id="PS00463">
    <property type="entry name" value="ZN2_CY6_FUNGAL_1"/>
    <property type="match status" value="1"/>
</dbReference>
<feature type="region of interest" description="Disordered" evidence="5">
    <location>
        <begin position="58"/>
        <end position="83"/>
    </location>
</feature>
<evidence type="ECO:0000256" key="2">
    <source>
        <dbReference type="ARBA" id="ARBA00023125"/>
    </source>
</evidence>
<accession>A0A2V5I3P6</accession>
<evidence type="ECO:0000256" key="1">
    <source>
        <dbReference type="ARBA" id="ARBA00023015"/>
    </source>
</evidence>
<dbReference type="GO" id="GO:0001228">
    <property type="term" value="F:DNA-binding transcription activator activity, RNA polymerase II-specific"/>
    <property type="evidence" value="ECO:0007669"/>
    <property type="project" value="TreeGrafter"/>
</dbReference>
<dbReference type="PANTHER" id="PTHR47784">
    <property type="entry name" value="STEROL UPTAKE CONTROL PROTEIN 2"/>
    <property type="match status" value="1"/>
</dbReference>
<dbReference type="InterPro" id="IPR001138">
    <property type="entry name" value="Zn2Cys6_DnaBD"/>
</dbReference>
<keyword evidence="1" id="KW-0805">Transcription regulation</keyword>
<evidence type="ECO:0000313" key="7">
    <source>
        <dbReference type="EMBL" id="PYI28603.1"/>
    </source>
</evidence>
<evidence type="ECO:0000256" key="4">
    <source>
        <dbReference type="ARBA" id="ARBA00023242"/>
    </source>
</evidence>
<dbReference type="GO" id="GO:0003677">
    <property type="term" value="F:DNA binding"/>
    <property type="evidence" value="ECO:0007669"/>
    <property type="project" value="UniProtKB-KW"/>
</dbReference>
<dbReference type="Pfam" id="PF00172">
    <property type="entry name" value="Zn_clus"/>
    <property type="match status" value="1"/>
</dbReference>
<keyword evidence="3" id="KW-0804">Transcription</keyword>
<dbReference type="EMBL" id="KZ825545">
    <property type="protein sequence ID" value="PYI28603.1"/>
    <property type="molecule type" value="Genomic_DNA"/>
</dbReference>
<evidence type="ECO:0000259" key="6">
    <source>
        <dbReference type="PROSITE" id="PS50048"/>
    </source>
</evidence>
<dbReference type="PROSITE" id="PS50048">
    <property type="entry name" value="ZN2_CY6_FUNGAL_2"/>
    <property type="match status" value="1"/>
</dbReference>
<dbReference type="AlphaFoldDB" id="A0A2V5I3P6"/>
<dbReference type="GO" id="GO:0008270">
    <property type="term" value="F:zinc ion binding"/>
    <property type="evidence" value="ECO:0007669"/>
    <property type="project" value="InterPro"/>
</dbReference>
<name>A0A2V5I3P6_9EURO</name>
<organism evidence="7 8">
    <name type="scientific">Aspergillus indologenus CBS 114.80</name>
    <dbReference type="NCBI Taxonomy" id="1450541"/>
    <lineage>
        <taxon>Eukaryota</taxon>
        <taxon>Fungi</taxon>
        <taxon>Dikarya</taxon>
        <taxon>Ascomycota</taxon>
        <taxon>Pezizomycotina</taxon>
        <taxon>Eurotiomycetes</taxon>
        <taxon>Eurotiomycetidae</taxon>
        <taxon>Eurotiales</taxon>
        <taxon>Aspergillaceae</taxon>
        <taxon>Aspergillus</taxon>
        <taxon>Aspergillus subgen. Circumdati</taxon>
    </lineage>
</organism>
<dbReference type="SMART" id="SM00066">
    <property type="entry name" value="GAL4"/>
    <property type="match status" value="1"/>
</dbReference>
<evidence type="ECO:0000256" key="5">
    <source>
        <dbReference type="SAM" id="MobiDB-lite"/>
    </source>
</evidence>